<name>A0A6A6LSS7_HEVBR</name>
<protein>
    <recommendedName>
        <fullName evidence="3">DDE Tnp4 domain-containing protein</fullName>
    </recommendedName>
</protein>
<dbReference type="PANTHER" id="PTHR46929">
    <property type="entry name" value="EXPRESSED PROTEIN"/>
    <property type="match status" value="1"/>
</dbReference>
<sequence>MLRSGLIAPYRSIRYHLKEYSTRGPENAKESFNLQHASLRNAVERAFGVLKKRMGMDPNESLVAKVDADLSNREEVEEQSQFRDKNDEDARLDIARKDTGKITDHNGDNTEKERRDMLRWAEFMDEVLISTLLYHGIAWSPITKMLDAELEVWEALIQGKPSAKKWMCTEINHYYQLLLLCGKDRATGDATETTKEKAHRWSRKRSQSSVGNLGINFNTIEDIDQLLASNDIALENFDYAHAGASEPTTPIEATSHVNS</sequence>
<keyword evidence="2" id="KW-1185">Reference proteome</keyword>
<dbReference type="AlphaFoldDB" id="A0A6A6LSS7"/>
<organism evidence="1 2">
    <name type="scientific">Hevea brasiliensis</name>
    <name type="common">Para rubber tree</name>
    <name type="synonym">Siphonia brasiliensis</name>
    <dbReference type="NCBI Taxonomy" id="3981"/>
    <lineage>
        <taxon>Eukaryota</taxon>
        <taxon>Viridiplantae</taxon>
        <taxon>Streptophyta</taxon>
        <taxon>Embryophyta</taxon>
        <taxon>Tracheophyta</taxon>
        <taxon>Spermatophyta</taxon>
        <taxon>Magnoliopsida</taxon>
        <taxon>eudicotyledons</taxon>
        <taxon>Gunneridae</taxon>
        <taxon>Pentapetalae</taxon>
        <taxon>rosids</taxon>
        <taxon>fabids</taxon>
        <taxon>Malpighiales</taxon>
        <taxon>Euphorbiaceae</taxon>
        <taxon>Crotonoideae</taxon>
        <taxon>Micrandreae</taxon>
        <taxon>Hevea</taxon>
    </lineage>
</organism>
<evidence type="ECO:0000313" key="1">
    <source>
        <dbReference type="EMBL" id="KAF2304510.1"/>
    </source>
</evidence>
<evidence type="ECO:0008006" key="3">
    <source>
        <dbReference type="Google" id="ProtNLM"/>
    </source>
</evidence>
<proteinExistence type="predicted"/>
<dbReference type="PANTHER" id="PTHR46929:SF4">
    <property type="entry name" value="MYB_SANT-LIKE DOMAIN-CONTAINING PROTEIN"/>
    <property type="match status" value="1"/>
</dbReference>
<evidence type="ECO:0000313" key="2">
    <source>
        <dbReference type="Proteomes" id="UP000467840"/>
    </source>
</evidence>
<comment type="caution">
    <text evidence="1">The sequence shown here is derived from an EMBL/GenBank/DDBJ whole genome shotgun (WGS) entry which is preliminary data.</text>
</comment>
<reference evidence="1 2" key="1">
    <citation type="journal article" date="2020" name="Mol. Plant">
        <title>The Chromosome-Based Rubber Tree Genome Provides New Insights into Spurge Genome Evolution and Rubber Biosynthesis.</title>
        <authorList>
            <person name="Liu J."/>
            <person name="Shi C."/>
            <person name="Shi C.C."/>
            <person name="Li W."/>
            <person name="Zhang Q.J."/>
            <person name="Zhang Y."/>
            <person name="Li K."/>
            <person name="Lu H.F."/>
            <person name="Shi C."/>
            <person name="Zhu S.T."/>
            <person name="Xiao Z.Y."/>
            <person name="Nan H."/>
            <person name="Yue Y."/>
            <person name="Zhu X.G."/>
            <person name="Wu Y."/>
            <person name="Hong X.N."/>
            <person name="Fan G.Y."/>
            <person name="Tong Y."/>
            <person name="Zhang D."/>
            <person name="Mao C.L."/>
            <person name="Liu Y.L."/>
            <person name="Hao S.J."/>
            <person name="Liu W.Q."/>
            <person name="Lv M.Q."/>
            <person name="Zhang H.B."/>
            <person name="Liu Y."/>
            <person name="Hu-Tang G.R."/>
            <person name="Wang J.P."/>
            <person name="Wang J.H."/>
            <person name="Sun Y.H."/>
            <person name="Ni S.B."/>
            <person name="Chen W.B."/>
            <person name="Zhang X.C."/>
            <person name="Jiao Y.N."/>
            <person name="Eichler E.E."/>
            <person name="Li G.H."/>
            <person name="Liu X."/>
            <person name="Gao L.Z."/>
        </authorList>
    </citation>
    <scope>NUCLEOTIDE SEQUENCE [LARGE SCALE GENOMIC DNA]</scope>
    <source>
        <strain evidence="2">cv. GT1</strain>
        <tissue evidence="1">Leaf</tissue>
    </source>
</reference>
<gene>
    <name evidence="1" type="ORF">GH714_032854</name>
</gene>
<dbReference type="EMBL" id="JAAGAX010000009">
    <property type="protein sequence ID" value="KAF2304510.1"/>
    <property type="molecule type" value="Genomic_DNA"/>
</dbReference>
<dbReference type="Proteomes" id="UP000467840">
    <property type="component" value="Chromosome 16"/>
</dbReference>
<accession>A0A6A6LSS7</accession>